<evidence type="ECO:0000256" key="5">
    <source>
        <dbReference type="ARBA" id="ARBA00023136"/>
    </source>
</evidence>
<protein>
    <recommendedName>
        <fullName evidence="7">TMC domain-containing protein</fullName>
    </recommendedName>
</protein>
<evidence type="ECO:0000256" key="1">
    <source>
        <dbReference type="ARBA" id="ARBA00004141"/>
    </source>
</evidence>
<name>T1FUS9_HELRO</name>
<evidence type="ECO:0000313" key="8">
    <source>
        <dbReference type="EMBL" id="ESN97620.1"/>
    </source>
</evidence>
<feature type="transmembrane region" description="Helical" evidence="6">
    <location>
        <begin position="296"/>
        <end position="319"/>
    </location>
</feature>
<keyword evidence="4 6" id="KW-1133">Transmembrane helix</keyword>
<proteinExistence type="inferred from homology"/>
<dbReference type="InParanoid" id="T1FUS9"/>
<dbReference type="GeneID" id="20212575"/>
<comment type="subcellular location">
    <subcellularLocation>
        <location evidence="1">Membrane</location>
        <topology evidence="1">Multi-pass membrane protein</topology>
    </subcellularLocation>
</comment>
<dbReference type="Pfam" id="PF07810">
    <property type="entry name" value="TMC"/>
    <property type="match status" value="1"/>
</dbReference>
<dbReference type="HOGENOM" id="CLU_421677_0_0_1"/>
<sequence length="650" mass="74798">MDDLPDLPSNIAKTWGARTLRSRKYSLESIDGKKREVSGINLDLVDIDESEDVRSRATRKYGFTIFSFFSFVWWLFLVNLFTTALIVLFLILPQSLMSSRNFLEDDMCKNASSYECKNSCLTMNMTIEQPMKPCLDFRTCYYTEQYEKKIEANSNTSQLWAVVSFLQGAGWMERTFFFIGSYTNKSSPIFYNMEVAVLLVVAIYFLLFLVSMVYSSSSLIRQRMMSDKKLVQLSGDTFPSFLLADKVFSGWDFTIAETSRAISKKYQLKTFFTDMYIEYTKFGMKKPLLLARLRLWAVRLAINVIVVALIVASLAAIVISITKQEQIMTDDVKRNQALKLLCSFTPALTVAFLTTLMPFIFSKLVTREKYSAENKVNMVIIRSISLYLASVITLVVSIAGRMVCDHQPCDRDILCWETYIGQELYKLSLVDICIEIVGFLLQCVRKRLYVTYPNNRLCKLVGNQTFNVPKNIIEFIYMQAMCWLGILVAPGLSIMNTFKILLLFFLKFLTLIWNCRPKEEKRASKTNYFFVINLLATFFICACFNAFVVGRVLPSPSCGPYREYSRPDDFMSRRISSGIDDYLSAPLRTLVLFFGSWMFFIVVAIILGLSVLYYQSIIAGNKMLTKNLRDQLSSMQNDNQIYKKELQSLK</sequence>
<reference evidence="8 10" key="2">
    <citation type="journal article" date="2013" name="Nature">
        <title>Insights into bilaterian evolution from three spiralian genomes.</title>
        <authorList>
            <person name="Simakov O."/>
            <person name="Marletaz F."/>
            <person name="Cho S.J."/>
            <person name="Edsinger-Gonzales E."/>
            <person name="Havlak P."/>
            <person name="Hellsten U."/>
            <person name="Kuo D.H."/>
            <person name="Larsson T."/>
            <person name="Lv J."/>
            <person name="Arendt D."/>
            <person name="Savage R."/>
            <person name="Osoegawa K."/>
            <person name="de Jong P."/>
            <person name="Grimwood J."/>
            <person name="Chapman J.A."/>
            <person name="Shapiro H."/>
            <person name="Aerts A."/>
            <person name="Otillar R.P."/>
            <person name="Terry A.Y."/>
            <person name="Boore J.L."/>
            <person name="Grigoriev I.V."/>
            <person name="Lindberg D.R."/>
            <person name="Seaver E.C."/>
            <person name="Weisblat D.A."/>
            <person name="Putnam N.H."/>
            <person name="Rokhsar D.S."/>
        </authorList>
    </citation>
    <scope>NUCLEOTIDE SEQUENCE</scope>
</reference>
<dbReference type="GO" id="GO:0008381">
    <property type="term" value="F:mechanosensitive monoatomic ion channel activity"/>
    <property type="evidence" value="ECO:0000318"/>
    <property type="project" value="GO_Central"/>
</dbReference>
<organism evidence="9 10">
    <name type="scientific">Helobdella robusta</name>
    <name type="common">Californian leech</name>
    <dbReference type="NCBI Taxonomy" id="6412"/>
    <lineage>
        <taxon>Eukaryota</taxon>
        <taxon>Metazoa</taxon>
        <taxon>Spiralia</taxon>
        <taxon>Lophotrochozoa</taxon>
        <taxon>Annelida</taxon>
        <taxon>Clitellata</taxon>
        <taxon>Hirudinea</taxon>
        <taxon>Rhynchobdellida</taxon>
        <taxon>Glossiphoniidae</taxon>
        <taxon>Helobdella</taxon>
    </lineage>
</organism>
<keyword evidence="10" id="KW-1185">Reference proteome</keyword>
<dbReference type="RefSeq" id="XP_009024432.1">
    <property type="nucleotide sequence ID" value="XM_009026184.1"/>
</dbReference>
<evidence type="ECO:0000256" key="2">
    <source>
        <dbReference type="ARBA" id="ARBA00006510"/>
    </source>
</evidence>
<dbReference type="AlphaFoldDB" id="T1FUS9"/>
<dbReference type="KEGG" id="hro:HELRODRAFT_193255"/>
<dbReference type="EMBL" id="KB097336">
    <property type="protein sequence ID" value="ESN97620.1"/>
    <property type="molecule type" value="Genomic_DNA"/>
</dbReference>
<feature type="transmembrane region" description="Helical" evidence="6">
    <location>
        <begin position="380"/>
        <end position="404"/>
    </location>
</feature>
<feature type="domain" description="TMC" evidence="7">
    <location>
        <begin position="415"/>
        <end position="520"/>
    </location>
</feature>
<dbReference type="STRING" id="6412.T1FUS9"/>
<dbReference type="GO" id="GO:0005886">
    <property type="term" value="C:plasma membrane"/>
    <property type="evidence" value="ECO:0007669"/>
    <property type="project" value="InterPro"/>
</dbReference>
<evidence type="ECO:0000259" key="7">
    <source>
        <dbReference type="Pfam" id="PF07810"/>
    </source>
</evidence>
<feature type="transmembrane region" description="Helical" evidence="6">
    <location>
        <begin position="590"/>
        <end position="614"/>
    </location>
</feature>
<feature type="transmembrane region" description="Helical" evidence="6">
    <location>
        <begin position="340"/>
        <end position="360"/>
    </location>
</feature>
<accession>T1FUS9</accession>
<dbReference type="Proteomes" id="UP000015101">
    <property type="component" value="Unassembled WGS sequence"/>
</dbReference>
<feature type="transmembrane region" description="Helical" evidence="6">
    <location>
        <begin position="527"/>
        <end position="547"/>
    </location>
</feature>
<comment type="similarity">
    <text evidence="2">Belongs to the TMC family.</text>
</comment>
<gene>
    <name evidence="9" type="primary">20212575</name>
    <name evidence="8" type="ORF">HELRODRAFT_193255</name>
</gene>
<dbReference type="EnsemblMetazoa" id="HelroT193255">
    <property type="protein sequence ID" value="HelroP193255"/>
    <property type="gene ID" value="HelroG193255"/>
</dbReference>
<dbReference type="EMBL" id="AMQM01006281">
    <property type="status" value="NOT_ANNOTATED_CDS"/>
    <property type="molecule type" value="Genomic_DNA"/>
</dbReference>
<feature type="transmembrane region" description="Helical" evidence="6">
    <location>
        <begin position="195"/>
        <end position="215"/>
    </location>
</feature>
<dbReference type="InterPro" id="IPR038900">
    <property type="entry name" value="TMC"/>
</dbReference>
<dbReference type="FunCoup" id="T1FUS9">
    <property type="interactions" value="10"/>
</dbReference>
<keyword evidence="5 6" id="KW-0472">Membrane</keyword>
<evidence type="ECO:0000256" key="6">
    <source>
        <dbReference type="SAM" id="Phobius"/>
    </source>
</evidence>
<dbReference type="PANTHER" id="PTHR23302">
    <property type="entry name" value="TRANSMEMBRANE CHANNEL-RELATED"/>
    <property type="match status" value="1"/>
</dbReference>
<feature type="transmembrane region" description="Helical" evidence="6">
    <location>
        <begin position="71"/>
        <end position="92"/>
    </location>
</feature>
<dbReference type="InterPro" id="IPR012496">
    <property type="entry name" value="TMC_dom"/>
</dbReference>
<dbReference type="OMA" id="WIGMFYS"/>
<dbReference type="OrthoDB" id="1936208at2759"/>
<evidence type="ECO:0000313" key="10">
    <source>
        <dbReference type="Proteomes" id="UP000015101"/>
    </source>
</evidence>
<evidence type="ECO:0000256" key="4">
    <source>
        <dbReference type="ARBA" id="ARBA00022989"/>
    </source>
</evidence>
<evidence type="ECO:0000313" key="9">
    <source>
        <dbReference type="EnsemblMetazoa" id="HelroP193255"/>
    </source>
</evidence>
<evidence type="ECO:0000256" key="3">
    <source>
        <dbReference type="ARBA" id="ARBA00022692"/>
    </source>
</evidence>
<reference evidence="9" key="3">
    <citation type="submission" date="2015-06" db="UniProtKB">
        <authorList>
            <consortium name="EnsemblMetazoa"/>
        </authorList>
    </citation>
    <scope>IDENTIFICATION</scope>
</reference>
<dbReference type="CTD" id="20212575"/>
<dbReference type="PANTHER" id="PTHR23302:SF24">
    <property type="entry name" value="TMC DOMAIN-CONTAINING PROTEIN"/>
    <property type="match status" value="1"/>
</dbReference>
<dbReference type="eggNOG" id="ENOG502QPM8">
    <property type="taxonomic scope" value="Eukaryota"/>
</dbReference>
<reference evidence="10" key="1">
    <citation type="submission" date="2012-12" db="EMBL/GenBank/DDBJ databases">
        <authorList>
            <person name="Hellsten U."/>
            <person name="Grimwood J."/>
            <person name="Chapman J.A."/>
            <person name="Shapiro H."/>
            <person name="Aerts A."/>
            <person name="Otillar R.P."/>
            <person name="Terry A.Y."/>
            <person name="Boore J.L."/>
            <person name="Simakov O."/>
            <person name="Marletaz F."/>
            <person name="Cho S.-J."/>
            <person name="Edsinger-Gonzales E."/>
            <person name="Havlak P."/>
            <person name="Kuo D.-H."/>
            <person name="Larsson T."/>
            <person name="Lv J."/>
            <person name="Arendt D."/>
            <person name="Savage R."/>
            <person name="Osoegawa K."/>
            <person name="de Jong P."/>
            <person name="Lindberg D.R."/>
            <person name="Seaver E.C."/>
            <person name="Weisblat D.A."/>
            <person name="Putnam N.H."/>
            <person name="Grigoriev I.V."/>
            <person name="Rokhsar D.S."/>
        </authorList>
    </citation>
    <scope>NUCLEOTIDE SEQUENCE</scope>
</reference>
<keyword evidence="3 6" id="KW-0812">Transmembrane</keyword>